<name>A0A934S2J5_9BACT</name>
<reference evidence="2" key="1">
    <citation type="submission" date="2021-01" db="EMBL/GenBank/DDBJ databases">
        <title>Modified the classification status of verrucomicrobia.</title>
        <authorList>
            <person name="Feng X."/>
        </authorList>
    </citation>
    <scope>NUCLEOTIDE SEQUENCE</scope>
    <source>
        <strain evidence="2">KCTC 13126</strain>
    </source>
</reference>
<dbReference type="AlphaFoldDB" id="A0A934S2J5"/>
<dbReference type="EMBL" id="JAENIL010000063">
    <property type="protein sequence ID" value="MBK1879914.1"/>
    <property type="molecule type" value="Genomic_DNA"/>
</dbReference>
<evidence type="ECO:0000256" key="1">
    <source>
        <dbReference type="SAM" id="Phobius"/>
    </source>
</evidence>
<keyword evidence="3" id="KW-1185">Reference proteome</keyword>
<dbReference type="SUPFAM" id="SSF51445">
    <property type="entry name" value="(Trans)glycosidases"/>
    <property type="match status" value="1"/>
</dbReference>
<organism evidence="2 3">
    <name type="scientific">Pelagicoccus mobilis</name>
    <dbReference type="NCBI Taxonomy" id="415221"/>
    <lineage>
        <taxon>Bacteria</taxon>
        <taxon>Pseudomonadati</taxon>
        <taxon>Verrucomicrobiota</taxon>
        <taxon>Opitutia</taxon>
        <taxon>Puniceicoccales</taxon>
        <taxon>Pelagicoccaceae</taxon>
        <taxon>Pelagicoccus</taxon>
    </lineage>
</organism>
<dbReference type="Proteomes" id="UP000617628">
    <property type="component" value="Unassembled WGS sequence"/>
</dbReference>
<dbReference type="InterPro" id="IPR017853">
    <property type="entry name" value="GH"/>
</dbReference>
<feature type="transmembrane region" description="Helical" evidence="1">
    <location>
        <begin position="43"/>
        <end position="62"/>
    </location>
</feature>
<evidence type="ECO:0000313" key="2">
    <source>
        <dbReference type="EMBL" id="MBK1879914.1"/>
    </source>
</evidence>
<sequence length="381" mass="44995">MDSKDEFLEIEWDRYSEQPYPIRHRRNIWKRARYSFVDYVKTFFTTVAFLPFIVGYQFVLNFGRMPKRWKQRGEDIKDFAGLAIALHSSDAESNAELIRELGVRRILLRVPVWEIDELDKYVGFIDSLPDCDFVVCIMQTRNEVIDAERWRKLLRQIVERCWPRVKVFQIGQGINRSKWGFFSTGEFLRFASVAEEMREDFPGIELVGPCILDFETMPLFRCITHGHKIFWDAVGCALYVDRRGSPKNRQLLFFDFRQKLLHFVACIRFATKAQRRFWITEVNWPIADQGPYSPTHEPDCVCEEDAAVYLRQYYEEAWDSGLVERVYWWQLIAKGFGLVDVGDDGSLRKRPGFYEFKRMLDNGLEDRSEPVAQSDDSKSSE</sequence>
<dbReference type="RefSeq" id="WP_200358275.1">
    <property type="nucleotide sequence ID" value="NZ_JAENIL010000063.1"/>
</dbReference>
<proteinExistence type="predicted"/>
<evidence type="ECO:0000313" key="3">
    <source>
        <dbReference type="Proteomes" id="UP000617628"/>
    </source>
</evidence>
<gene>
    <name evidence="2" type="ORF">JIN87_23720</name>
</gene>
<dbReference type="Gene3D" id="3.20.20.80">
    <property type="entry name" value="Glycosidases"/>
    <property type="match status" value="1"/>
</dbReference>
<comment type="caution">
    <text evidence="2">The sequence shown here is derived from an EMBL/GenBank/DDBJ whole genome shotgun (WGS) entry which is preliminary data.</text>
</comment>
<keyword evidence="1" id="KW-0472">Membrane</keyword>
<accession>A0A934S2J5</accession>
<keyword evidence="1" id="KW-0812">Transmembrane</keyword>
<keyword evidence="1" id="KW-1133">Transmembrane helix</keyword>
<protein>
    <submittedName>
        <fullName evidence="2">Uncharacterized protein</fullName>
    </submittedName>
</protein>